<evidence type="ECO:0000313" key="6">
    <source>
        <dbReference type="EMBL" id="ADJ22536.1"/>
    </source>
</evidence>
<dbReference type="SUPFAM" id="SSF46689">
    <property type="entry name" value="Homeodomain-like"/>
    <property type="match status" value="1"/>
</dbReference>
<dbReference type="OrthoDB" id="9809772at2"/>
<keyword evidence="2 4" id="KW-0238">DNA-binding</keyword>
<dbReference type="KEGG" id="hdn:Hden_0716"/>
<keyword evidence="7" id="KW-1185">Reference proteome</keyword>
<keyword evidence="3" id="KW-0804">Transcription</keyword>
<name>D8JTH4_HYPDA</name>
<evidence type="ECO:0000256" key="4">
    <source>
        <dbReference type="PROSITE-ProRule" id="PRU00335"/>
    </source>
</evidence>
<evidence type="ECO:0000313" key="7">
    <source>
        <dbReference type="Proteomes" id="UP000002033"/>
    </source>
</evidence>
<dbReference type="InterPro" id="IPR001647">
    <property type="entry name" value="HTH_TetR"/>
</dbReference>
<dbReference type="Pfam" id="PF00440">
    <property type="entry name" value="TetR_N"/>
    <property type="match status" value="1"/>
</dbReference>
<reference evidence="7" key="1">
    <citation type="journal article" date="2011" name="J. Bacteriol.">
        <title>Genome sequences of eight morphologically diverse alphaproteobacteria.</title>
        <authorList>
            <consortium name="US DOE Joint Genome Institute"/>
            <person name="Brown P.J."/>
            <person name="Kysela D.T."/>
            <person name="Buechlein A."/>
            <person name="Hemmerich C."/>
            <person name="Brun Y.V."/>
        </authorList>
    </citation>
    <scope>NUCLEOTIDE SEQUENCE [LARGE SCALE GENOMIC DNA]</scope>
    <source>
        <strain evidence="7">ATCC 51888 / DSM 1869 / NCIB 11706 / TK 0415</strain>
    </source>
</reference>
<dbReference type="HOGENOM" id="CLU_069356_28_4_5"/>
<dbReference type="PRINTS" id="PR00455">
    <property type="entry name" value="HTHTETR"/>
</dbReference>
<dbReference type="Pfam" id="PF16925">
    <property type="entry name" value="TetR_C_13"/>
    <property type="match status" value="1"/>
</dbReference>
<protein>
    <submittedName>
        <fullName evidence="6">Transcriptional regulator, TetR family</fullName>
    </submittedName>
</protein>
<dbReference type="STRING" id="582899.Hden_0716"/>
<dbReference type="Proteomes" id="UP000002033">
    <property type="component" value="Chromosome"/>
</dbReference>
<dbReference type="InterPro" id="IPR036271">
    <property type="entry name" value="Tet_transcr_reg_TetR-rel_C_sf"/>
</dbReference>
<dbReference type="EMBL" id="CP002083">
    <property type="protein sequence ID" value="ADJ22536.1"/>
    <property type="molecule type" value="Genomic_DNA"/>
</dbReference>
<dbReference type="PANTHER" id="PTHR47506:SF6">
    <property type="entry name" value="HTH-TYPE TRANSCRIPTIONAL REPRESSOR NEMR"/>
    <property type="match status" value="1"/>
</dbReference>
<evidence type="ECO:0000259" key="5">
    <source>
        <dbReference type="PROSITE" id="PS50977"/>
    </source>
</evidence>
<dbReference type="Gene3D" id="1.10.357.10">
    <property type="entry name" value="Tetracycline Repressor, domain 2"/>
    <property type="match status" value="1"/>
</dbReference>
<dbReference type="PANTHER" id="PTHR47506">
    <property type="entry name" value="TRANSCRIPTIONAL REGULATORY PROTEIN"/>
    <property type="match status" value="1"/>
</dbReference>
<dbReference type="InterPro" id="IPR009057">
    <property type="entry name" value="Homeodomain-like_sf"/>
</dbReference>
<dbReference type="InterPro" id="IPR011075">
    <property type="entry name" value="TetR_C"/>
</dbReference>
<sequence>MVAQDTKSALLAEAEVLIRTQGYAAFSYADLSERVGIRKASIHHHFPTKELLGAALIDAYLERFELELKSLSEKRASAKSKLLSYSDFFSGGLRDGLMPLCGALAADAAQLPPSMQSRVKKFFNIHLDWLEEILEQGLESGEFRDNLKARRSATVLLSTLQGASLVAWALKDPSLIRPAAKQAIDSLAFPLD</sequence>
<dbReference type="SUPFAM" id="SSF48498">
    <property type="entry name" value="Tetracyclin repressor-like, C-terminal domain"/>
    <property type="match status" value="1"/>
</dbReference>
<feature type="domain" description="HTH tetR-type" evidence="5">
    <location>
        <begin position="4"/>
        <end position="64"/>
    </location>
</feature>
<evidence type="ECO:0000256" key="2">
    <source>
        <dbReference type="ARBA" id="ARBA00023125"/>
    </source>
</evidence>
<evidence type="ECO:0000256" key="3">
    <source>
        <dbReference type="ARBA" id="ARBA00023163"/>
    </source>
</evidence>
<dbReference type="RefSeq" id="WP_013214751.1">
    <property type="nucleotide sequence ID" value="NC_014313.1"/>
</dbReference>
<feature type="DNA-binding region" description="H-T-H motif" evidence="4">
    <location>
        <begin position="27"/>
        <end position="46"/>
    </location>
</feature>
<gene>
    <name evidence="6" type="ordered locus">Hden_0716</name>
</gene>
<keyword evidence="1" id="KW-0805">Transcription regulation</keyword>
<dbReference type="GO" id="GO:0003677">
    <property type="term" value="F:DNA binding"/>
    <property type="evidence" value="ECO:0007669"/>
    <property type="project" value="UniProtKB-UniRule"/>
</dbReference>
<dbReference type="PROSITE" id="PS50977">
    <property type="entry name" value="HTH_TETR_2"/>
    <property type="match status" value="1"/>
</dbReference>
<dbReference type="AlphaFoldDB" id="D8JTH4"/>
<dbReference type="eggNOG" id="COG1309">
    <property type="taxonomic scope" value="Bacteria"/>
</dbReference>
<evidence type="ECO:0000256" key="1">
    <source>
        <dbReference type="ARBA" id="ARBA00023015"/>
    </source>
</evidence>
<proteinExistence type="predicted"/>
<organism evidence="6 7">
    <name type="scientific">Hyphomicrobium denitrificans (strain ATCC 51888 / DSM 1869 / NCIMB 11706 / TK 0415)</name>
    <dbReference type="NCBI Taxonomy" id="582899"/>
    <lineage>
        <taxon>Bacteria</taxon>
        <taxon>Pseudomonadati</taxon>
        <taxon>Pseudomonadota</taxon>
        <taxon>Alphaproteobacteria</taxon>
        <taxon>Hyphomicrobiales</taxon>
        <taxon>Hyphomicrobiaceae</taxon>
        <taxon>Hyphomicrobium</taxon>
    </lineage>
</organism>
<accession>D8JTH4</accession>